<evidence type="ECO:0000313" key="1">
    <source>
        <dbReference type="EMBL" id="KAF3215170.1"/>
    </source>
</evidence>
<dbReference type="EMBL" id="WIWT01000020">
    <property type="protein sequence ID" value="KAF3215170.1"/>
    <property type="molecule type" value="Genomic_DNA"/>
</dbReference>
<dbReference type="AlphaFoldDB" id="A0A8H8VE45"/>
<organism evidence="1 2">
    <name type="scientific">Orbilia oligospora</name>
    <name type="common">Nematode-trapping fungus</name>
    <name type="synonym">Arthrobotrys oligospora</name>
    <dbReference type="NCBI Taxonomy" id="2813651"/>
    <lineage>
        <taxon>Eukaryota</taxon>
        <taxon>Fungi</taxon>
        <taxon>Dikarya</taxon>
        <taxon>Ascomycota</taxon>
        <taxon>Pezizomycotina</taxon>
        <taxon>Orbiliomycetes</taxon>
        <taxon>Orbiliales</taxon>
        <taxon>Orbiliaceae</taxon>
        <taxon>Orbilia</taxon>
    </lineage>
</organism>
<name>A0A8H8VE45_ORBOL</name>
<protein>
    <submittedName>
        <fullName evidence="1">Uncharacterized protein</fullName>
    </submittedName>
</protein>
<gene>
    <name evidence="1" type="ORF">TWF679_004415</name>
</gene>
<evidence type="ECO:0000313" key="2">
    <source>
        <dbReference type="Proteomes" id="UP000614610"/>
    </source>
</evidence>
<sequence>MEWSTWSMHKGLVNGVEFDRGLAVIVVCANKALGSGLIVELGAARCCQFVEFELCIVQSIRPVKIKVKADM</sequence>
<dbReference type="Proteomes" id="UP000614610">
    <property type="component" value="Unassembled WGS sequence"/>
</dbReference>
<proteinExistence type="predicted"/>
<comment type="caution">
    <text evidence="1">The sequence shown here is derived from an EMBL/GenBank/DDBJ whole genome shotgun (WGS) entry which is preliminary data.</text>
</comment>
<reference evidence="1" key="1">
    <citation type="submission" date="2019-06" db="EMBL/GenBank/DDBJ databases">
        <authorList>
            <person name="Palmer J.M."/>
        </authorList>
    </citation>
    <scope>NUCLEOTIDE SEQUENCE</scope>
    <source>
        <strain evidence="1">TWF679</strain>
    </source>
</reference>
<accession>A0A8H8VE45</accession>